<organism evidence="2">
    <name type="scientific">uncultured Caudovirales phage</name>
    <dbReference type="NCBI Taxonomy" id="2100421"/>
    <lineage>
        <taxon>Viruses</taxon>
        <taxon>Duplodnaviria</taxon>
        <taxon>Heunggongvirae</taxon>
        <taxon>Uroviricota</taxon>
        <taxon>Caudoviricetes</taxon>
        <taxon>Peduoviridae</taxon>
        <taxon>Maltschvirus</taxon>
        <taxon>Maltschvirus maltsch</taxon>
    </lineage>
</organism>
<evidence type="ECO:0000313" key="2">
    <source>
        <dbReference type="EMBL" id="CAB4192608.1"/>
    </source>
</evidence>
<protein>
    <submittedName>
        <fullName evidence="2">Uncharacterized protein</fullName>
    </submittedName>
</protein>
<name>A0A6J5RG24_9CAUD</name>
<feature type="region of interest" description="Disordered" evidence="1">
    <location>
        <begin position="103"/>
        <end position="123"/>
    </location>
</feature>
<evidence type="ECO:0000256" key="1">
    <source>
        <dbReference type="SAM" id="MobiDB-lite"/>
    </source>
</evidence>
<reference evidence="2" key="1">
    <citation type="submission" date="2020-05" db="EMBL/GenBank/DDBJ databases">
        <authorList>
            <person name="Chiriac C."/>
            <person name="Salcher M."/>
            <person name="Ghai R."/>
            <person name="Kavagutti S V."/>
        </authorList>
    </citation>
    <scope>NUCLEOTIDE SEQUENCE</scope>
</reference>
<gene>
    <name evidence="2" type="ORF">UFOVP1244_45</name>
</gene>
<sequence>MPIASALQKALEDAQAQSLSSNRQVWIWKAGDKYIPTLGDKPEGSSLMGRVIGEEGVKPQLYAGAAGVVGGGGLVSPASQPQAQAAQPPLTLDDVQKRISELQAQQKQAVPAAPDQTAAPAQGPAPLTIDAVQARIAELEAKNKPSAAGVAGDIATQVAHGLGRGVASIPGIPGSIQDLTAKASGLLPDWLGKGLGDSPLGAVKLPGSPETIGWAERNVIGARPVPQTAAGRYAGNVAEYLPPSAIGGPTGLAGRLGFGLASGLASEGAKEAGAPPLVQALAGLSPGIAAGGAKIAMHQFGPAASIRTATEGIGPEQWQKGTVLSQAGQEAGIPLMGHEALSPEVGQGPLGMLATKMSGTYSGGPLIRGVIEQRPAQVSQAVQKEIGKLGPSSTVEDVLSRTKDVMNSAIKDAEAHRTELTKGLYDAAGQMPIPESAISPIIDTISSKIDEVGPKTGLGKELASIRNKLFDNTGETPSIETKTSRLQTVYKELRDSLNMPPDAGGAQRSHVGVLSPIAGQIRDTLAENNPYFAKADALYKEASAPVVRLYGTSEEPGIARKIAEAKSPSQLKDLMINPDNVSPDTVHTIADIFGSQGRSKDLSSWLGHYLENSFNKASTDVTTGKNPALGANWRNAIYGNPRQREVLNAYYSEIDPTGKAGEGFQNLMQVLEKTGKTQLSATQSQKKSIGQFIASEELPSLAGLGAGSAALYTGKSPIVAAGWYLTGNALQNFVTKVLPKLPSKTIARNLTAPDSVERLKALAGKEPLSSGAAASVLSILGTR</sequence>
<accession>A0A6J5RG24</accession>
<proteinExistence type="predicted"/>
<dbReference type="EMBL" id="LR797181">
    <property type="protein sequence ID" value="CAB4192608.1"/>
    <property type="molecule type" value="Genomic_DNA"/>
</dbReference>